<comment type="caution">
    <text evidence="2">The sequence shown here is derived from an EMBL/GenBank/DDBJ whole genome shotgun (WGS) entry which is preliminary data.</text>
</comment>
<feature type="region of interest" description="Disordered" evidence="1">
    <location>
        <begin position="1"/>
        <end position="93"/>
    </location>
</feature>
<feature type="region of interest" description="Disordered" evidence="1">
    <location>
        <begin position="185"/>
        <end position="215"/>
    </location>
</feature>
<feature type="compositionally biased region" description="Basic and acidic residues" evidence="1">
    <location>
        <begin position="185"/>
        <end position="194"/>
    </location>
</feature>
<name>A0ABD3IQ82_EUCGL</name>
<feature type="region of interest" description="Disordered" evidence="1">
    <location>
        <begin position="143"/>
        <end position="172"/>
    </location>
</feature>
<evidence type="ECO:0000256" key="1">
    <source>
        <dbReference type="SAM" id="MobiDB-lite"/>
    </source>
</evidence>
<reference evidence="2 3" key="1">
    <citation type="submission" date="2024-11" db="EMBL/GenBank/DDBJ databases">
        <title>Chromosome-level genome assembly of Eucalyptus globulus Labill. provides insights into its genome evolution.</title>
        <authorList>
            <person name="Li X."/>
        </authorList>
    </citation>
    <scope>NUCLEOTIDE SEQUENCE [LARGE SCALE GENOMIC DNA]</scope>
    <source>
        <strain evidence="2">CL2024</strain>
        <tissue evidence="2">Fresh tender leaves</tissue>
    </source>
</reference>
<dbReference type="EMBL" id="JBJKBG010000011">
    <property type="protein sequence ID" value="KAL3716477.1"/>
    <property type="molecule type" value="Genomic_DNA"/>
</dbReference>
<accession>A0ABD3IQ82</accession>
<feature type="compositionally biased region" description="Polar residues" evidence="1">
    <location>
        <begin position="155"/>
        <end position="164"/>
    </location>
</feature>
<dbReference type="Proteomes" id="UP001634007">
    <property type="component" value="Unassembled WGS sequence"/>
</dbReference>
<evidence type="ECO:0000313" key="3">
    <source>
        <dbReference type="Proteomes" id="UP001634007"/>
    </source>
</evidence>
<protein>
    <submittedName>
        <fullName evidence="2">Uncharacterized protein</fullName>
    </submittedName>
</protein>
<organism evidence="2 3">
    <name type="scientific">Eucalyptus globulus</name>
    <name type="common">Tasmanian blue gum</name>
    <dbReference type="NCBI Taxonomy" id="34317"/>
    <lineage>
        <taxon>Eukaryota</taxon>
        <taxon>Viridiplantae</taxon>
        <taxon>Streptophyta</taxon>
        <taxon>Embryophyta</taxon>
        <taxon>Tracheophyta</taxon>
        <taxon>Spermatophyta</taxon>
        <taxon>Magnoliopsida</taxon>
        <taxon>eudicotyledons</taxon>
        <taxon>Gunneridae</taxon>
        <taxon>Pentapetalae</taxon>
        <taxon>rosids</taxon>
        <taxon>malvids</taxon>
        <taxon>Myrtales</taxon>
        <taxon>Myrtaceae</taxon>
        <taxon>Myrtoideae</taxon>
        <taxon>Eucalypteae</taxon>
        <taxon>Eucalyptus</taxon>
    </lineage>
</organism>
<evidence type="ECO:0000313" key="2">
    <source>
        <dbReference type="EMBL" id="KAL3716477.1"/>
    </source>
</evidence>
<feature type="compositionally biased region" description="Low complexity" evidence="1">
    <location>
        <begin position="43"/>
        <end position="68"/>
    </location>
</feature>
<gene>
    <name evidence="2" type="ORF">ACJRO7_008126</name>
</gene>
<sequence length="243" mass="26819">MARQRISSARGAEREEQQSRPIDNIAKHSQQRRGPPPKRRSDFSFFTSSSASASSSPPSSMSTSDYSPRFSNGKDGLSNVAAVSSDEAKDSGRQSLAFAPVKCCKSWMLVAPNKFQGTESSDVCMTPVSVVLERTDYEVLSPAELQASNEDHASRVQQLSSPDEPNNLDRADPFSGGCIVSNLRSVEDDSSEKGRGKRKRKPRSFFSDDLYLPPRSPKKVRRYRIMRYLGLMAPVGSPYSVNN</sequence>
<dbReference type="AlphaFoldDB" id="A0ABD3IQ82"/>
<proteinExistence type="predicted"/>
<keyword evidence="3" id="KW-1185">Reference proteome</keyword>
<feature type="compositionally biased region" description="Basic residues" evidence="1">
    <location>
        <begin position="29"/>
        <end position="38"/>
    </location>
</feature>